<accession>A0ACC2AVK5</accession>
<name>A0ACC2AVK5_DIPCM</name>
<proteinExistence type="predicted"/>
<reference evidence="2" key="1">
    <citation type="journal article" date="2024" name="Proc. Natl. Acad. Sci. U.S.A.">
        <title>Extraordinary preservation of gene collinearity over three hundred million years revealed in homosporous lycophytes.</title>
        <authorList>
            <person name="Li C."/>
            <person name="Wickell D."/>
            <person name="Kuo L.Y."/>
            <person name="Chen X."/>
            <person name="Nie B."/>
            <person name="Liao X."/>
            <person name="Peng D."/>
            <person name="Ji J."/>
            <person name="Jenkins J."/>
            <person name="Williams M."/>
            <person name="Shu S."/>
            <person name="Plott C."/>
            <person name="Barry K."/>
            <person name="Rajasekar S."/>
            <person name="Grimwood J."/>
            <person name="Han X."/>
            <person name="Sun S."/>
            <person name="Hou Z."/>
            <person name="He W."/>
            <person name="Dai G."/>
            <person name="Sun C."/>
            <person name="Schmutz J."/>
            <person name="Leebens-Mack J.H."/>
            <person name="Li F.W."/>
            <person name="Wang L."/>
        </authorList>
    </citation>
    <scope>NUCLEOTIDE SEQUENCE [LARGE SCALE GENOMIC DNA]</scope>
    <source>
        <strain evidence="2">cv. PW_Plant_1</strain>
    </source>
</reference>
<dbReference type="Proteomes" id="UP001162992">
    <property type="component" value="Chromosome 19"/>
</dbReference>
<organism evidence="1 2">
    <name type="scientific">Diphasiastrum complanatum</name>
    <name type="common">Issler's clubmoss</name>
    <name type="synonym">Lycopodium complanatum</name>
    <dbReference type="NCBI Taxonomy" id="34168"/>
    <lineage>
        <taxon>Eukaryota</taxon>
        <taxon>Viridiplantae</taxon>
        <taxon>Streptophyta</taxon>
        <taxon>Embryophyta</taxon>
        <taxon>Tracheophyta</taxon>
        <taxon>Lycopodiopsida</taxon>
        <taxon>Lycopodiales</taxon>
        <taxon>Lycopodiaceae</taxon>
        <taxon>Lycopodioideae</taxon>
        <taxon>Diphasiastrum</taxon>
    </lineage>
</organism>
<protein>
    <submittedName>
        <fullName evidence="1">Uncharacterized protein</fullName>
    </submittedName>
</protein>
<comment type="caution">
    <text evidence="1">The sequence shown here is derived from an EMBL/GenBank/DDBJ whole genome shotgun (WGS) entry which is preliminary data.</text>
</comment>
<dbReference type="EMBL" id="CM055110">
    <property type="protein sequence ID" value="KAJ7521546.1"/>
    <property type="molecule type" value="Genomic_DNA"/>
</dbReference>
<evidence type="ECO:0000313" key="2">
    <source>
        <dbReference type="Proteomes" id="UP001162992"/>
    </source>
</evidence>
<sequence>MDDEALKKSTDCVYFLASPLTCKKGSECEFRHSEIARINPRDCRFWLSTGCLNRECPFRHPPLDGRAVTQSVPLTSKVKVPCYYYSQGYCAKGDFCAFMHGAPSAPNFAISAQQKISKATDADLKTDGIPETSDVSNGIIPKVPSRSKETVVSETIASRVVKPRQVDRTASDLLQVPLSSQHIEAEDSGDNGRTAEGALSPAPPSSKWHVQPAEPSDERVQSGAEAEDNWKESSPGFDVLVDDGPDQLLYYADGHFLSEHDAVLDSGQGLPLSHGGRGMHSIEDFETFEYEYLSGYDQPYTSTGHFDHGIYDVYEETLDYQHYDPYDEMLDHRAVYPDGLSDDYVHNRIEYLVKGEDHETAPLDDFRRFHPKRRRVGERSFSDGNNPRRRHADISSDEFQQRGWQDSDRQHMFAQQSGRANNRRVHDKSVAETARKGRRPLHDVGSEGAVPYERFVSKISQKGRAAKDRARLGPRKHDRMRMPKTSNLSFTSEHGVFKFPTEVRNPEENRHTSDFVGPKSLAQLKAEKRKGENDEEDLTIVTNENAGTHEKIGSLGGVFLKSGRQMASAYSSEPKGTKQEKKIVLAKITCESKAMTTFEGPKPLRALLEAKRGAEKGNKVQVDSLRKGSEEPSIANKAISENAAKPASTSTADDVSRFAREGKGLTKETKGTEMNKCDIHERDQEPAYSKVKRMDWSFEEESGQVSTSHTNKYQGLNSTVASREIPALAESTGNEELEQNEEEEAAAEYDEDDEFAKTLGGLFS</sequence>
<gene>
    <name evidence="1" type="ORF">O6H91_19G058900</name>
</gene>
<evidence type="ECO:0000313" key="1">
    <source>
        <dbReference type="EMBL" id="KAJ7521546.1"/>
    </source>
</evidence>
<keyword evidence="2" id="KW-1185">Reference proteome</keyword>